<accession>A0A521BUI3</accession>
<evidence type="ECO:0000313" key="2">
    <source>
        <dbReference type="EMBL" id="SMO50813.1"/>
    </source>
</evidence>
<organism evidence="2 3">
    <name type="scientific">Saccharicrinis carchari</name>
    <dbReference type="NCBI Taxonomy" id="1168039"/>
    <lineage>
        <taxon>Bacteria</taxon>
        <taxon>Pseudomonadati</taxon>
        <taxon>Bacteroidota</taxon>
        <taxon>Bacteroidia</taxon>
        <taxon>Marinilabiliales</taxon>
        <taxon>Marinilabiliaceae</taxon>
        <taxon>Saccharicrinis</taxon>
    </lineage>
</organism>
<evidence type="ECO:0000259" key="1">
    <source>
        <dbReference type="Pfam" id="PF14088"/>
    </source>
</evidence>
<dbReference type="InterPro" id="IPR025364">
    <property type="entry name" value="DUF4268"/>
</dbReference>
<sequence>MYSKNEEKELKLEFWRKLHNRTRRIPGQRGKAKAWIGDKTGIKGVDLRFDVSRKKIIVALEINIKFEERRLMIYEKLEAAKNIFENEFGEPLIWDFAYEKEHKQEVCRVYKQMEGDYLVSEQWPAIFNFMIDKMLRMEKAFKEVQDYLKYDELGKG</sequence>
<dbReference type="Pfam" id="PF14088">
    <property type="entry name" value="DUF4268"/>
    <property type="match status" value="1"/>
</dbReference>
<dbReference type="OrthoDB" id="1467516at2"/>
<gene>
    <name evidence="2" type="ORF">SAMN06265379_10272</name>
</gene>
<proteinExistence type="predicted"/>
<evidence type="ECO:0000313" key="3">
    <source>
        <dbReference type="Proteomes" id="UP000319040"/>
    </source>
</evidence>
<dbReference type="EMBL" id="FXTB01000002">
    <property type="protein sequence ID" value="SMO50813.1"/>
    <property type="molecule type" value="Genomic_DNA"/>
</dbReference>
<dbReference type="Proteomes" id="UP000319040">
    <property type="component" value="Unassembled WGS sequence"/>
</dbReference>
<dbReference type="RefSeq" id="WP_142532392.1">
    <property type="nucleotide sequence ID" value="NZ_FXTB01000002.1"/>
</dbReference>
<keyword evidence="3" id="KW-1185">Reference proteome</keyword>
<reference evidence="2 3" key="1">
    <citation type="submission" date="2017-05" db="EMBL/GenBank/DDBJ databases">
        <authorList>
            <person name="Varghese N."/>
            <person name="Submissions S."/>
        </authorList>
    </citation>
    <scope>NUCLEOTIDE SEQUENCE [LARGE SCALE GENOMIC DNA]</scope>
    <source>
        <strain evidence="2 3">DSM 27040</strain>
    </source>
</reference>
<feature type="domain" description="DUF4268" evidence="1">
    <location>
        <begin position="10"/>
        <end position="144"/>
    </location>
</feature>
<protein>
    <recommendedName>
        <fullName evidence="1">DUF4268 domain-containing protein</fullName>
    </recommendedName>
</protein>
<name>A0A521BUI3_SACCC</name>
<dbReference type="AlphaFoldDB" id="A0A521BUI3"/>